<comment type="caution">
    <text evidence="2">The sequence shown here is derived from an EMBL/GenBank/DDBJ whole genome shotgun (WGS) entry which is preliminary data.</text>
</comment>
<reference evidence="2 3" key="1">
    <citation type="submission" date="2012-01" db="EMBL/GenBank/DDBJ databases">
        <title>The Genome Sequence of Megamonas funiformis YIT 11815.</title>
        <authorList>
            <consortium name="The Broad Institute Genome Sequencing Platform"/>
            <person name="Earl A."/>
            <person name="Ward D."/>
            <person name="Feldgarden M."/>
            <person name="Gevers D."/>
            <person name="Morotomi M."/>
            <person name="Young S.K."/>
            <person name="Zeng Q."/>
            <person name="Gargeya S."/>
            <person name="Fitzgerald M."/>
            <person name="Haas B."/>
            <person name="Abouelleil A."/>
            <person name="Alvarado L."/>
            <person name="Arachchi H.M."/>
            <person name="Berlin A."/>
            <person name="Chapman S.B."/>
            <person name="Gearin G."/>
            <person name="Goldberg J."/>
            <person name="Griggs A."/>
            <person name="Gujja S."/>
            <person name="Hansen M."/>
            <person name="Heiman D."/>
            <person name="Howarth C."/>
            <person name="Larimer J."/>
            <person name="Lui A."/>
            <person name="MacDonald P.J.P."/>
            <person name="McCowen C."/>
            <person name="Montmayeur A."/>
            <person name="Murphy C."/>
            <person name="Neiman D."/>
            <person name="Pearson M."/>
            <person name="Priest M."/>
            <person name="Roberts A."/>
            <person name="Saif S."/>
            <person name="Shea T."/>
            <person name="Sisk P."/>
            <person name="Stolte C."/>
            <person name="Sykes S."/>
            <person name="Wortman J."/>
            <person name="Nusbaum C."/>
            <person name="Birren B."/>
        </authorList>
    </citation>
    <scope>NUCLEOTIDE SEQUENCE [LARGE SCALE GENOMIC DNA]</scope>
    <source>
        <strain evidence="2 3">YIT 11815</strain>
    </source>
</reference>
<evidence type="ECO:0000313" key="2">
    <source>
        <dbReference type="EMBL" id="EHR38657.1"/>
    </source>
</evidence>
<name>A0ABN0EK87_9FIRM</name>
<accession>A0ABN0EK87</accession>
<dbReference type="InterPro" id="IPR036412">
    <property type="entry name" value="HAD-like_sf"/>
</dbReference>
<proteinExistence type="predicted"/>
<protein>
    <submittedName>
        <fullName evidence="2">HAD ATPase, P-type, family IC</fullName>
    </submittedName>
</protein>
<dbReference type="EMBL" id="ADMB01000026">
    <property type="protein sequence ID" value="EHR38657.1"/>
    <property type="molecule type" value="Genomic_DNA"/>
</dbReference>
<keyword evidence="1" id="KW-0812">Transmembrane</keyword>
<dbReference type="Gene3D" id="1.20.1110.10">
    <property type="entry name" value="Calcium-transporting ATPase, transmembrane domain"/>
    <property type="match status" value="1"/>
</dbReference>
<dbReference type="InterPro" id="IPR023214">
    <property type="entry name" value="HAD_sf"/>
</dbReference>
<sequence>MVIRLVSWEMNDATAMKSSDIAISVDNAVNITKESADIILLEKDLMVLEQSIIEGRKTYANMIKYIKITAFSNFGNMFSVLIASALLQMDYYTVN</sequence>
<evidence type="ECO:0000256" key="1">
    <source>
        <dbReference type="SAM" id="Phobius"/>
    </source>
</evidence>
<keyword evidence="3" id="KW-1185">Reference proteome</keyword>
<evidence type="ECO:0000313" key="3">
    <source>
        <dbReference type="Proteomes" id="UP000005963"/>
    </source>
</evidence>
<feature type="transmembrane region" description="Helical" evidence="1">
    <location>
        <begin position="65"/>
        <end position="87"/>
    </location>
</feature>
<dbReference type="PANTHER" id="PTHR42861">
    <property type="entry name" value="CALCIUM-TRANSPORTING ATPASE"/>
    <property type="match status" value="1"/>
</dbReference>
<keyword evidence="1" id="KW-1133">Transmembrane helix</keyword>
<dbReference type="SUPFAM" id="SSF56784">
    <property type="entry name" value="HAD-like"/>
    <property type="match status" value="1"/>
</dbReference>
<organism evidence="2 3">
    <name type="scientific">Megamonas funiformis YIT 11815</name>
    <dbReference type="NCBI Taxonomy" id="742816"/>
    <lineage>
        <taxon>Bacteria</taxon>
        <taxon>Bacillati</taxon>
        <taxon>Bacillota</taxon>
        <taxon>Negativicutes</taxon>
        <taxon>Selenomonadales</taxon>
        <taxon>Selenomonadaceae</taxon>
        <taxon>Megamonas</taxon>
    </lineage>
</organism>
<keyword evidence="1" id="KW-0472">Membrane</keyword>
<dbReference type="Proteomes" id="UP000005963">
    <property type="component" value="Unassembled WGS sequence"/>
</dbReference>
<gene>
    <name evidence="2" type="ORF">HMPREF9454_00601</name>
</gene>
<dbReference type="Gene3D" id="3.40.50.1000">
    <property type="entry name" value="HAD superfamily/HAD-like"/>
    <property type="match status" value="1"/>
</dbReference>